<reference evidence="2 3" key="1">
    <citation type="submission" date="2024-06" db="EMBL/GenBank/DDBJ databases">
        <title>Lysinibacillus zambalefons sp. nov., a Novel Firmicute Isolated from the Poon Bato Zambales Hyperalkaline Spring.</title>
        <authorList>
            <person name="Aja J.A."/>
            <person name="Lazaro J.E.H."/>
            <person name="Llorin L.D."/>
            <person name="Lim K.R."/>
            <person name="Teodosio J."/>
            <person name="Dalisay D.S."/>
        </authorList>
    </citation>
    <scope>NUCLEOTIDE SEQUENCE [LARGE SCALE GENOMIC DNA]</scope>
    <source>
        <strain evidence="2 3">M3</strain>
    </source>
</reference>
<dbReference type="Proteomes" id="UP001478862">
    <property type="component" value="Unassembled WGS sequence"/>
</dbReference>
<keyword evidence="3" id="KW-1185">Reference proteome</keyword>
<evidence type="ECO:0000313" key="3">
    <source>
        <dbReference type="Proteomes" id="UP001478862"/>
    </source>
</evidence>
<name>A0ABV1MSM3_9BACI</name>
<keyword evidence="1" id="KW-0472">Membrane</keyword>
<keyword evidence="1" id="KW-1133">Transmembrane helix</keyword>
<comment type="caution">
    <text evidence="2">The sequence shown here is derived from an EMBL/GenBank/DDBJ whole genome shotgun (WGS) entry which is preliminary data.</text>
</comment>
<accession>A0ABV1MSM3</accession>
<evidence type="ECO:0000256" key="1">
    <source>
        <dbReference type="SAM" id="Phobius"/>
    </source>
</evidence>
<organism evidence="2 3">
    <name type="scientific">Lysinibacillus zambalensis</name>
    <dbReference type="NCBI Taxonomy" id="3160866"/>
    <lineage>
        <taxon>Bacteria</taxon>
        <taxon>Bacillati</taxon>
        <taxon>Bacillota</taxon>
        <taxon>Bacilli</taxon>
        <taxon>Bacillales</taxon>
        <taxon>Bacillaceae</taxon>
        <taxon>Lysinibacillus</taxon>
    </lineage>
</organism>
<evidence type="ECO:0008006" key="4">
    <source>
        <dbReference type="Google" id="ProtNLM"/>
    </source>
</evidence>
<protein>
    <recommendedName>
        <fullName evidence="4">DUF418 domain-containing protein</fullName>
    </recommendedName>
</protein>
<keyword evidence="1" id="KW-0812">Transmembrane</keyword>
<dbReference type="EMBL" id="JBEGDG010000008">
    <property type="protein sequence ID" value="MEQ6355506.1"/>
    <property type="molecule type" value="Genomic_DNA"/>
</dbReference>
<evidence type="ECO:0000313" key="2">
    <source>
        <dbReference type="EMBL" id="MEQ6355506.1"/>
    </source>
</evidence>
<dbReference type="RefSeq" id="WP_349660104.1">
    <property type="nucleotide sequence ID" value="NZ_JBEGDG010000008.1"/>
</dbReference>
<proteinExistence type="predicted"/>
<gene>
    <name evidence="2" type="ORF">ABNX05_12825</name>
</gene>
<feature type="transmembrane region" description="Helical" evidence="1">
    <location>
        <begin position="47"/>
        <end position="67"/>
    </location>
</feature>
<sequence>MANALKHIFISLGKCLPTLDIPNYFESSIFRTAMNASYRNAVFRRIFLFNFIHGYFYLSSFIFYYWWGYDGEKFKTTHHGVVFFGFSL</sequence>